<dbReference type="InterPro" id="IPR042622">
    <property type="entry name" value="Znf106"/>
</dbReference>
<dbReference type="InterPro" id="IPR036322">
    <property type="entry name" value="WD40_repeat_dom_sf"/>
</dbReference>
<feature type="compositionally biased region" description="Basic and acidic residues" evidence="4">
    <location>
        <begin position="967"/>
        <end position="979"/>
    </location>
</feature>
<organism evidence="6 7">
    <name type="scientific">Hippocampus comes</name>
    <name type="common">Tiger tail seahorse</name>
    <dbReference type="NCBI Taxonomy" id="109280"/>
    <lineage>
        <taxon>Eukaryota</taxon>
        <taxon>Metazoa</taxon>
        <taxon>Chordata</taxon>
        <taxon>Craniata</taxon>
        <taxon>Vertebrata</taxon>
        <taxon>Euteleostomi</taxon>
        <taxon>Actinopterygii</taxon>
        <taxon>Neopterygii</taxon>
        <taxon>Teleostei</taxon>
        <taxon>Neoteleostei</taxon>
        <taxon>Acanthomorphata</taxon>
        <taxon>Syngnathiaria</taxon>
        <taxon>Syngnathiformes</taxon>
        <taxon>Syngnathoidei</taxon>
        <taxon>Syngnathidae</taxon>
        <taxon>Hippocampus</taxon>
    </lineage>
</organism>
<dbReference type="GO" id="GO:0008270">
    <property type="term" value="F:zinc ion binding"/>
    <property type="evidence" value="ECO:0007669"/>
    <property type="project" value="UniProtKB-KW"/>
</dbReference>
<dbReference type="RefSeq" id="XP_019727857.1">
    <property type="nucleotide sequence ID" value="XM_019872298.1"/>
</dbReference>
<feature type="compositionally biased region" description="Basic and acidic residues" evidence="4">
    <location>
        <begin position="596"/>
        <end position="610"/>
    </location>
</feature>
<dbReference type="Proteomes" id="UP000264820">
    <property type="component" value="Unplaced"/>
</dbReference>
<feature type="compositionally biased region" description="Basic and acidic residues" evidence="4">
    <location>
        <begin position="746"/>
        <end position="765"/>
    </location>
</feature>
<dbReference type="InterPro" id="IPR003604">
    <property type="entry name" value="Matrin/U1-like-C_Znf_C2H2"/>
</dbReference>
<protein>
    <submittedName>
        <fullName evidence="6">Zinc finger protein 106</fullName>
    </submittedName>
</protein>
<dbReference type="InterPro" id="IPR001680">
    <property type="entry name" value="WD40_rpt"/>
</dbReference>
<dbReference type="SMART" id="SM00320">
    <property type="entry name" value="WD40"/>
    <property type="match status" value="6"/>
</dbReference>
<feature type="repeat" description="WD" evidence="2">
    <location>
        <begin position="1408"/>
        <end position="1447"/>
    </location>
</feature>
<dbReference type="PROSITE" id="PS50157">
    <property type="entry name" value="ZINC_FINGER_C2H2_2"/>
    <property type="match status" value="1"/>
</dbReference>
<feature type="compositionally biased region" description="Low complexity" evidence="4">
    <location>
        <begin position="478"/>
        <end position="503"/>
    </location>
</feature>
<feature type="coiled-coil region" evidence="3">
    <location>
        <begin position="93"/>
        <end position="136"/>
    </location>
</feature>
<feature type="compositionally biased region" description="Polar residues" evidence="4">
    <location>
        <begin position="1091"/>
        <end position="1106"/>
    </location>
</feature>
<feature type="compositionally biased region" description="Polar residues" evidence="4">
    <location>
        <begin position="321"/>
        <end position="331"/>
    </location>
</feature>
<dbReference type="GO" id="GO:0005829">
    <property type="term" value="C:cytosol"/>
    <property type="evidence" value="ECO:0007669"/>
    <property type="project" value="TreeGrafter"/>
</dbReference>
<dbReference type="KEGG" id="hcq:109517261"/>
<dbReference type="CTD" id="437005"/>
<feature type="compositionally biased region" description="Basic and acidic residues" evidence="4">
    <location>
        <begin position="345"/>
        <end position="357"/>
    </location>
</feature>
<dbReference type="PANTHER" id="PTHR14435:SF2">
    <property type="entry name" value="ZINC FINGER PROTEIN 106"/>
    <property type="match status" value="1"/>
</dbReference>
<keyword evidence="1" id="KW-0863">Zinc-finger</keyword>
<dbReference type="GO" id="GO:0017124">
    <property type="term" value="F:SH3 domain binding"/>
    <property type="evidence" value="ECO:0007669"/>
    <property type="project" value="TreeGrafter"/>
</dbReference>
<dbReference type="InterPro" id="IPR018391">
    <property type="entry name" value="PQQ_b-propeller_rpt"/>
</dbReference>
<feature type="region of interest" description="Disordered" evidence="4">
    <location>
        <begin position="931"/>
        <end position="951"/>
    </location>
</feature>
<feature type="region of interest" description="Disordered" evidence="4">
    <location>
        <begin position="746"/>
        <end position="807"/>
    </location>
</feature>
<dbReference type="GO" id="GO:0016020">
    <property type="term" value="C:membrane"/>
    <property type="evidence" value="ECO:0007669"/>
    <property type="project" value="TreeGrafter"/>
</dbReference>
<dbReference type="PROSITE" id="PS00028">
    <property type="entry name" value="ZINC_FINGER_C2H2_1"/>
    <property type="match status" value="1"/>
</dbReference>
<dbReference type="Ensembl" id="ENSHCOT00000023475.1">
    <property type="protein sequence ID" value="ENSHCOP00000015535.1"/>
    <property type="gene ID" value="ENSHCOG00000019160.1"/>
</dbReference>
<keyword evidence="7" id="KW-1185">Reference proteome</keyword>
<feature type="region of interest" description="Disordered" evidence="4">
    <location>
        <begin position="963"/>
        <end position="1112"/>
    </location>
</feature>
<dbReference type="SMART" id="SM00355">
    <property type="entry name" value="ZnF_C2H2"/>
    <property type="match status" value="4"/>
</dbReference>
<reference evidence="6" key="1">
    <citation type="submission" date="2025-08" db="UniProtKB">
        <authorList>
            <consortium name="Ensembl"/>
        </authorList>
    </citation>
    <scope>IDENTIFICATION</scope>
</reference>
<dbReference type="SUPFAM" id="SSF50978">
    <property type="entry name" value="WD40 repeat-like"/>
    <property type="match status" value="1"/>
</dbReference>
<feature type="compositionally biased region" description="Polar residues" evidence="4">
    <location>
        <begin position="245"/>
        <end position="261"/>
    </location>
</feature>
<feature type="domain" description="C2H2-type" evidence="5">
    <location>
        <begin position="1485"/>
        <end position="1515"/>
    </location>
</feature>
<evidence type="ECO:0000313" key="7">
    <source>
        <dbReference type="Proteomes" id="UP000264820"/>
    </source>
</evidence>
<keyword evidence="2" id="KW-0853">WD repeat</keyword>
<dbReference type="Pfam" id="PF12874">
    <property type="entry name" value="zf-met"/>
    <property type="match status" value="1"/>
</dbReference>
<dbReference type="OMA" id="DMEICKS"/>
<feature type="region of interest" description="Disordered" evidence="4">
    <location>
        <begin position="685"/>
        <end position="729"/>
    </location>
</feature>
<evidence type="ECO:0000256" key="4">
    <source>
        <dbReference type="SAM" id="MobiDB-lite"/>
    </source>
</evidence>
<dbReference type="STRING" id="109280.ENSHCOP00000015535"/>
<dbReference type="CDD" id="cd00200">
    <property type="entry name" value="WD40"/>
    <property type="match status" value="1"/>
</dbReference>
<feature type="region of interest" description="Disordered" evidence="4">
    <location>
        <begin position="242"/>
        <end position="625"/>
    </location>
</feature>
<dbReference type="SMART" id="SM00564">
    <property type="entry name" value="PQQ"/>
    <property type="match status" value="6"/>
</dbReference>
<evidence type="ECO:0000256" key="2">
    <source>
        <dbReference type="PROSITE-ProRule" id="PRU00221"/>
    </source>
</evidence>
<dbReference type="GO" id="GO:0003723">
    <property type="term" value="F:RNA binding"/>
    <property type="evidence" value="ECO:0007669"/>
    <property type="project" value="InterPro"/>
</dbReference>
<dbReference type="GO" id="GO:0008286">
    <property type="term" value="P:insulin receptor signaling pathway"/>
    <property type="evidence" value="ECO:0007669"/>
    <property type="project" value="TreeGrafter"/>
</dbReference>
<feature type="compositionally biased region" description="Polar residues" evidence="4">
    <location>
        <begin position="460"/>
        <end position="477"/>
    </location>
</feature>
<keyword evidence="1" id="KW-0479">Metal-binding</keyword>
<evidence type="ECO:0000256" key="3">
    <source>
        <dbReference type="SAM" id="Coils"/>
    </source>
</evidence>
<dbReference type="SMART" id="SM00451">
    <property type="entry name" value="ZnF_U1"/>
    <property type="match status" value="2"/>
</dbReference>
<dbReference type="InterPro" id="IPR015943">
    <property type="entry name" value="WD40/YVTN_repeat-like_dom_sf"/>
</dbReference>
<reference evidence="6" key="2">
    <citation type="submission" date="2025-09" db="UniProtKB">
        <authorList>
            <consortium name="Ensembl"/>
        </authorList>
    </citation>
    <scope>IDENTIFICATION</scope>
</reference>
<dbReference type="PANTHER" id="PTHR14435">
    <property type="entry name" value="ZINC FINGER PROTEIN 106"/>
    <property type="match status" value="1"/>
</dbReference>
<dbReference type="Gene3D" id="2.130.10.10">
    <property type="entry name" value="YVTN repeat-like/Quinoprotein amine dehydrogenase"/>
    <property type="match status" value="2"/>
</dbReference>
<evidence type="ECO:0000313" key="6">
    <source>
        <dbReference type="Ensembl" id="ENSHCOP00000015535.1"/>
    </source>
</evidence>
<feature type="compositionally biased region" description="Basic residues" evidence="4">
    <location>
        <begin position="1049"/>
        <end position="1059"/>
    </location>
</feature>
<keyword evidence="1" id="KW-0862">Zinc</keyword>
<dbReference type="GeneID" id="109517261"/>
<keyword evidence="3" id="KW-0175">Coiled coil</keyword>
<evidence type="ECO:0000256" key="1">
    <source>
        <dbReference type="PROSITE-ProRule" id="PRU00042"/>
    </source>
</evidence>
<evidence type="ECO:0000259" key="5">
    <source>
        <dbReference type="PROSITE" id="PS50157"/>
    </source>
</evidence>
<dbReference type="PROSITE" id="PS50082">
    <property type="entry name" value="WD_REPEATS_2"/>
    <property type="match status" value="1"/>
</dbReference>
<dbReference type="FunFam" id="2.130.10.10:FF:000114">
    <property type="entry name" value="zinc finger protein 106 isoform X1"/>
    <property type="match status" value="1"/>
</dbReference>
<dbReference type="OrthoDB" id="10002522at2759"/>
<name>A0A3Q3DM20_HIPCM</name>
<feature type="compositionally biased region" description="Basic and acidic residues" evidence="4">
    <location>
        <begin position="365"/>
        <end position="380"/>
    </location>
</feature>
<feature type="compositionally biased region" description="Low complexity" evidence="4">
    <location>
        <begin position="693"/>
        <end position="706"/>
    </location>
</feature>
<proteinExistence type="predicted"/>
<dbReference type="GeneTree" id="ENSGT00940000157336"/>
<feature type="compositionally biased region" description="Basic and acidic residues" evidence="4">
    <location>
        <begin position="511"/>
        <end position="522"/>
    </location>
</feature>
<sequence>MVRDRKCILCETVHASKQEMDEHLRSMLHHRELEKLKGRDCGHECRVCKVSLVSLTDYAGHISSPAHKQNVEKIKITPGSIHRDEDYFDQTLVELVQKRKEQIRKEKEAAAAKLVQESADAKKREIQQRIKEAKERHQLDRGAPHLPYGLSWNYSQYNCRGGHQKAFRASSPSLNGNTNYTKGKSATWHAQAPPNFQRWGSGDFQGSRCYSQDGALGAPRGSFSNPNRLPWLSNQGSSYGMYGRNNISQFPPNNRQMSYNKPSPMYPPPPQFFASPVSSLQNRADESSGLGSKGMPTANCEPRGKQSFATTHNPKLDKSSRWSPYSVNKTVDSLPGKDTLPNQAEHPKGPKSQEKTAKAFTSSGQERKETLKSKHLDRGADGPPKSQAEVHPKPQRTQTPPVGPLRAPKLPETCKKSLAWSKRRSSWDGPQPETPRNTADGEPPKDPVQCLVTENKDKNCQQNATKPKSRDPAQSSQSCAAKESLSASSSESIQSLQVSTSSAKKPRPAASKRDDPENEKEAPTSPPRDGATKEAEDDDSPKGEASGLDKTCAKASGLSKLDLPPVLKRDLTKHISTKTKTGGHEPNLNIARRIRNLSESRRTDSEKDSGLKPTVRQLISPSGSRRKVNWEQVYQEVRKKQDKGKGMPRFGIEMVPNEDQSQEEDDMAMLENFPWELLMEIPPPATSRKRSLSESSLAPPSEHSLLQSKETPRRSSVAKESGGRPDAEQILNLAVEEAQKRADKLMSEKAKALRRSDCKTEEKSSAVEPMDGQGTAKRRRTPGDVQSQEASGVEQDNKRRKTKSKTADRLHIDQLLAVSLREEELSRSLQTAETQLVQARAALDVAYMEMQRAMVVKQQITAEMSTLREKRIELLKGMQANHTEAANVPPIQLKQEKTDPAGREPASVAPLCSLASIAALGRSASPPPSISGAIAIKQEPPSPVGVSSESDLLDNVTCPESITAAEVKPEPMQKNESDARSPSGLVESTEKAVQATFLPDSKDDVKLLASSGRSPEICGPADRSHSPAFETPRAPNASPGSLSELSSGKRVRKLKKRKVLEKAHSNALPESSDTEMDAEASRPRWSRLQRRASNGSGSTQVSTSSLPRGGDILMEEDAKPRNQEVEVKMETGATFEQPLGTTSFFPAAHIPDSSRSGQPSLACNEVTSTSDMDICKSSESEMSFPKMTWSSSWTSSGTFEGHQEAVNGIQIHNGLLYTCSGDRTIKAFDLMTHKCVAVFSGHTSKVSCLLVSAAPCLQCRLYSGSSDQTIRCYSLKTQELEQQFNMADRVLCLHSRWKFLYAGLANGTVVTFDLMTNKQRDVFECHAPRAVSCLATSQEGARRILLAGSYDSTISVRDAKTGLLLRTLEGHTKTVLCMKVVNDLVFSGSSDQCVFAHNIHSGELLRVYKGHSHAVTVVTVVGKVMVTACLDKQVRVYDIQSREQLQVFTGHSDMVTSMAVHQSKIYTGCYDGSVQAVEFNLTQNYRCRWHGCSQVFGIMAHLQQHMVADHAANQQTLRCRWKDCEEFFCARNGSKQAMLAHVQKHADEAQPEP</sequence>
<dbReference type="Pfam" id="PF00400">
    <property type="entry name" value="WD40"/>
    <property type="match status" value="6"/>
</dbReference>
<dbReference type="InterPro" id="IPR013087">
    <property type="entry name" value="Znf_C2H2_type"/>
</dbReference>
<accession>A0A3Q3DM20</accession>